<reference evidence="1 2" key="1">
    <citation type="submission" date="2019-10" db="EMBL/GenBank/DDBJ databases">
        <authorList>
            <person name="Palmer J.M."/>
        </authorList>
    </citation>
    <scope>NUCLEOTIDE SEQUENCE [LARGE SCALE GENOMIC DNA]</scope>
    <source>
        <strain evidence="1 2">TWF730</strain>
    </source>
</reference>
<name>A0AAV9UY64_9PEZI</name>
<protein>
    <recommendedName>
        <fullName evidence="3">F-box domain-containing protein</fullName>
    </recommendedName>
</protein>
<evidence type="ECO:0000313" key="1">
    <source>
        <dbReference type="EMBL" id="KAK6352245.1"/>
    </source>
</evidence>
<dbReference type="Proteomes" id="UP001373714">
    <property type="component" value="Unassembled WGS sequence"/>
</dbReference>
<evidence type="ECO:0008006" key="3">
    <source>
        <dbReference type="Google" id="ProtNLM"/>
    </source>
</evidence>
<dbReference type="AlphaFoldDB" id="A0AAV9UY64"/>
<dbReference type="EMBL" id="JAVHNS010000006">
    <property type="protein sequence ID" value="KAK6352245.1"/>
    <property type="molecule type" value="Genomic_DNA"/>
</dbReference>
<accession>A0AAV9UY64</accession>
<organism evidence="1 2">
    <name type="scientific">Orbilia blumenaviensis</name>
    <dbReference type="NCBI Taxonomy" id="1796055"/>
    <lineage>
        <taxon>Eukaryota</taxon>
        <taxon>Fungi</taxon>
        <taxon>Dikarya</taxon>
        <taxon>Ascomycota</taxon>
        <taxon>Pezizomycotina</taxon>
        <taxon>Orbiliomycetes</taxon>
        <taxon>Orbiliales</taxon>
        <taxon>Orbiliaceae</taxon>
        <taxon>Orbilia</taxon>
    </lineage>
</organism>
<dbReference type="SUPFAM" id="SSF52047">
    <property type="entry name" value="RNI-like"/>
    <property type="match status" value="1"/>
</dbReference>
<comment type="caution">
    <text evidence="1">The sequence shown here is derived from an EMBL/GenBank/DDBJ whole genome shotgun (WGS) entry which is preliminary data.</text>
</comment>
<gene>
    <name evidence="1" type="ORF">TWF730_009076</name>
</gene>
<proteinExistence type="predicted"/>
<sequence length="470" mass="54916">MASLASLPQELVDMIFSDLLLHEIGKVRGISKDHNERFKHLFWHKAFDTIHTTLKVQTLERLLGIAKGADDELQRYLQHIIIHPIESYNEVKHPKVKSLLTRIMGALPCLKTVEFDIRMRWSHVFDHWRPVMDAILASRRQTVEVIKGPRAGLAMSSLNLREKQLIAYENTFTNLKSLEITTSVQTERADVTFAFWSWVMVIGDKLEDLAVAGYRSTSIHQPKPDAEGRFLPSRFNLPNLKNLELVDVCLTLKDMKVMLRNTDKIESINISGCIAEDNRPSYFFKLLKYLQTRGANKLQYLELPMWGYHDGIVIYELPNLTLTGNWTDEKTMCKVELNIEKLRYSGVHTYTCEKSLWKELGKYETTKEFWDSMTDNKWMSKEITNWKKLMWAEPHRRRPSCRGGTANHEWARLFQLHAVYHPYNDPRWIRPQDQTRLNVETVDTEFERNPIVLEEINDDEDDPAPVDESD</sequence>
<keyword evidence="2" id="KW-1185">Reference proteome</keyword>
<evidence type="ECO:0000313" key="2">
    <source>
        <dbReference type="Proteomes" id="UP001373714"/>
    </source>
</evidence>